<evidence type="ECO:0000256" key="5">
    <source>
        <dbReference type="ARBA" id="ARBA00022840"/>
    </source>
</evidence>
<dbReference type="InterPro" id="IPR022310">
    <property type="entry name" value="NAD/GMP_synthase"/>
</dbReference>
<feature type="binding site" evidence="8">
    <location>
        <position position="201"/>
    </location>
    <ligand>
        <name>ATP</name>
        <dbReference type="ChEBI" id="CHEBI:30616"/>
    </ligand>
</feature>
<feature type="binding site" evidence="8">
    <location>
        <position position="230"/>
    </location>
    <ligand>
        <name>ATP</name>
        <dbReference type="ChEBI" id="CHEBI:30616"/>
    </ligand>
</feature>
<evidence type="ECO:0000256" key="4">
    <source>
        <dbReference type="ARBA" id="ARBA00022741"/>
    </source>
</evidence>
<dbReference type="PANTHER" id="PTHR23090:SF9">
    <property type="entry name" value="GLUTAMINE-DEPENDENT NAD(+) SYNTHETASE"/>
    <property type="match status" value="1"/>
</dbReference>
<dbReference type="NCBIfam" id="TIGR00552">
    <property type="entry name" value="nadE"/>
    <property type="match status" value="1"/>
</dbReference>
<comment type="catalytic activity">
    <reaction evidence="8 10">
        <text>deamido-NAD(+) + NH4(+) + ATP = AMP + diphosphate + NAD(+) + H(+)</text>
        <dbReference type="Rhea" id="RHEA:21188"/>
        <dbReference type="ChEBI" id="CHEBI:15378"/>
        <dbReference type="ChEBI" id="CHEBI:28938"/>
        <dbReference type="ChEBI" id="CHEBI:30616"/>
        <dbReference type="ChEBI" id="CHEBI:33019"/>
        <dbReference type="ChEBI" id="CHEBI:57540"/>
        <dbReference type="ChEBI" id="CHEBI:58437"/>
        <dbReference type="ChEBI" id="CHEBI:456215"/>
        <dbReference type="EC" id="6.3.1.5"/>
    </reaction>
</comment>
<keyword evidence="3 8" id="KW-0479">Metal-binding</keyword>
<comment type="function">
    <text evidence="8">Catalyzes the ATP-dependent amidation of deamido-NAD to form NAD. Uses ammonia as a nitrogen source.</text>
</comment>
<feature type="binding site" evidence="8">
    <location>
        <position position="221"/>
    </location>
    <ligand>
        <name>deamido-NAD(+)</name>
        <dbReference type="ChEBI" id="CHEBI:58437"/>
        <note>ligand shared between two neighboring subunits</note>
    </ligand>
</feature>
<evidence type="ECO:0000313" key="12">
    <source>
        <dbReference type="EMBL" id="THF55090.1"/>
    </source>
</evidence>
<evidence type="ECO:0000256" key="10">
    <source>
        <dbReference type="RuleBase" id="RU003812"/>
    </source>
</evidence>
<dbReference type="PANTHER" id="PTHR23090">
    <property type="entry name" value="NH 3 /GLUTAMINE-DEPENDENT NAD + SYNTHETASE"/>
    <property type="match status" value="1"/>
</dbReference>
<proteinExistence type="inferred from homology"/>
<evidence type="ECO:0000313" key="13">
    <source>
        <dbReference type="Proteomes" id="UP000306441"/>
    </source>
</evidence>
<dbReference type="CDD" id="cd00553">
    <property type="entry name" value="NAD_synthase"/>
    <property type="match status" value="1"/>
</dbReference>
<dbReference type="InterPro" id="IPR022926">
    <property type="entry name" value="NH(3)-dep_NAD(+)_synth"/>
</dbReference>
<evidence type="ECO:0000256" key="3">
    <source>
        <dbReference type="ARBA" id="ARBA00022723"/>
    </source>
</evidence>
<accession>A0ABY2Q2E3</accession>
<comment type="caution">
    <text evidence="12">The sequence shown here is derived from an EMBL/GenBank/DDBJ whole genome shotgun (WGS) entry which is preliminary data.</text>
</comment>
<dbReference type="InterPro" id="IPR014729">
    <property type="entry name" value="Rossmann-like_a/b/a_fold"/>
</dbReference>
<evidence type="ECO:0000256" key="7">
    <source>
        <dbReference type="ARBA" id="ARBA00023027"/>
    </source>
</evidence>
<evidence type="ECO:0000256" key="2">
    <source>
        <dbReference type="ARBA" id="ARBA00022598"/>
    </source>
</evidence>
<reference evidence="12 13" key="1">
    <citation type="submission" date="2019-04" db="EMBL/GenBank/DDBJ databases">
        <title>Mesorhizobium composti sp. nov., isolated from compost.</title>
        <authorList>
            <person name="Lin S.-Y."/>
            <person name="Hameed A."/>
            <person name="Hsieh Y.-T."/>
            <person name="Young C.-C."/>
        </authorList>
    </citation>
    <scope>NUCLEOTIDE SEQUENCE [LARGE SCALE GENOMIC DNA]</scope>
    <source>
        <strain evidence="12 13">CC-YTH430</strain>
    </source>
</reference>
<sequence>MTAMPSRDADLSDRLAIDCAVETDRIAAALRAQLRGMRRRGLVLGLSGGIDSSVSAALAVRAVGAGNVLGLLMPEADSDPDSLRLGRLVADTLGIETVVEDIGPALGAMGCYERRDTFIRKCVPDYGPGWASKIVIANRLEGEGYNISSLVVQDPQGRQTRLRMPSAVYLGIVAATSMKQRTRKQFEYFHADRLNFAVLGTPNRLEYDQGFFVKNGDGAADVKPIAHLYKTQVYTLAAHLGIPAEIRQRPPTTDTYSLAQTQEEFYFSLPYDRMDLCLYGLNESFAAETVAEAAGLTCEQVERVWADIAAKRKATRYLHMPPLLVAEVDEIRA</sequence>
<evidence type="ECO:0000256" key="9">
    <source>
        <dbReference type="RuleBase" id="RU003811"/>
    </source>
</evidence>
<dbReference type="RefSeq" id="WP_136359862.1">
    <property type="nucleotide sequence ID" value="NZ_SSNY01000013.1"/>
</dbReference>
<organism evidence="12 13">
    <name type="scientific">Ollibium composti</name>
    <dbReference type="NCBI Taxonomy" id="2675109"/>
    <lineage>
        <taxon>Bacteria</taxon>
        <taxon>Pseudomonadati</taxon>
        <taxon>Pseudomonadota</taxon>
        <taxon>Alphaproteobacteria</taxon>
        <taxon>Hyphomicrobiales</taxon>
        <taxon>Phyllobacteriaceae</taxon>
        <taxon>Ollibium</taxon>
    </lineage>
</organism>
<keyword evidence="2 8" id="KW-0436">Ligase</keyword>
<dbReference type="SUPFAM" id="SSF52402">
    <property type="entry name" value="Adenine nucleotide alpha hydrolases-like"/>
    <property type="match status" value="1"/>
</dbReference>
<dbReference type="NCBIfam" id="NF002048">
    <property type="entry name" value="PRK00876.1"/>
    <property type="match status" value="1"/>
</dbReference>
<comment type="subunit">
    <text evidence="8">Homodimer.</text>
</comment>
<comment type="caution">
    <text evidence="8">Lacks conserved residue(s) required for the propagation of feature annotation.</text>
</comment>
<dbReference type="EC" id="6.3.1.5" evidence="8 10"/>
<dbReference type="Pfam" id="PF02540">
    <property type="entry name" value="NAD_synthase"/>
    <property type="match status" value="2"/>
</dbReference>
<feature type="binding site" description="in other chain" evidence="8">
    <location>
        <position position="181"/>
    </location>
    <ligand>
        <name>deamido-NAD(+)</name>
        <dbReference type="ChEBI" id="CHEBI:58437"/>
        <note>ligand shared between two neighboring subunits</note>
    </ligand>
</feature>
<feature type="binding site" evidence="8">
    <location>
        <begin position="45"/>
        <end position="52"/>
    </location>
    <ligand>
        <name>ATP</name>
        <dbReference type="ChEBI" id="CHEBI:30616"/>
    </ligand>
</feature>
<name>A0ABY2Q2E3_9HYPH</name>
<dbReference type="EMBL" id="SSNY01000013">
    <property type="protein sequence ID" value="THF55090.1"/>
    <property type="molecule type" value="Genomic_DNA"/>
</dbReference>
<comment type="pathway">
    <text evidence="8">Cofactor biosynthesis; NAD(+) biosynthesis; NAD(+) from deamido-NAD(+) (ammonia route): step 1/1.</text>
</comment>
<keyword evidence="7 8" id="KW-0520">NAD</keyword>
<dbReference type="HAMAP" id="MF_00193">
    <property type="entry name" value="NadE_ammonia_dep"/>
    <property type="match status" value="1"/>
</dbReference>
<feature type="binding site" evidence="8">
    <location>
        <position position="252"/>
    </location>
    <ligand>
        <name>ATP</name>
        <dbReference type="ChEBI" id="CHEBI:30616"/>
    </ligand>
</feature>
<dbReference type="Gene3D" id="3.40.50.620">
    <property type="entry name" value="HUPs"/>
    <property type="match status" value="1"/>
</dbReference>
<feature type="binding site" evidence="8">
    <location>
        <position position="51"/>
    </location>
    <ligand>
        <name>Mg(2+)</name>
        <dbReference type="ChEBI" id="CHEBI:18420"/>
    </ligand>
</feature>
<dbReference type="InterPro" id="IPR003694">
    <property type="entry name" value="NAD_synthase"/>
</dbReference>
<dbReference type="GO" id="GO:0008795">
    <property type="term" value="F:NAD+ synthase activity"/>
    <property type="evidence" value="ECO:0007669"/>
    <property type="project" value="UniProtKB-EC"/>
</dbReference>
<keyword evidence="5 8" id="KW-0067">ATP-binding</keyword>
<evidence type="ECO:0000259" key="11">
    <source>
        <dbReference type="Pfam" id="PF02540"/>
    </source>
</evidence>
<evidence type="ECO:0000256" key="8">
    <source>
        <dbReference type="HAMAP-Rule" id="MF_00193"/>
    </source>
</evidence>
<keyword evidence="6 8" id="KW-0460">Magnesium</keyword>
<feature type="binding site" evidence="8">
    <location>
        <position position="206"/>
    </location>
    <ligand>
        <name>Mg(2+)</name>
        <dbReference type="ChEBI" id="CHEBI:18420"/>
    </ligand>
</feature>
<feature type="binding site" description="in other chain" evidence="8">
    <location>
        <position position="214"/>
    </location>
    <ligand>
        <name>deamido-NAD(+)</name>
        <dbReference type="ChEBI" id="CHEBI:58437"/>
        <note>ligand shared between two neighboring subunits</note>
    </ligand>
</feature>
<evidence type="ECO:0000256" key="6">
    <source>
        <dbReference type="ARBA" id="ARBA00022842"/>
    </source>
</evidence>
<comment type="similarity">
    <text evidence="1 8 9">Belongs to the NAD synthetase family.</text>
</comment>
<keyword evidence="13" id="KW-1185">Reference proteome</keyword>
<feature type="domain" description="NAD/GMP synthase" evidence="11">
    <location>
        <begin position="174"/>
        <end position="306"/>
    </location>
</feature>
<evidence type="ECO:0000256" key="1">
    <source>
        <dbReference type="ARBA" id="ARBA00005859"/>
    </source>
</evidence>
<protein>
    <recommendedName>
        <fullName evidence="8 10">NH(3)-dependent NAD(+) synthetase</fullName>
        <ecNumber evidence="8 10">6.3.1.5</ecNumber>
    </recommendedName>
</protein>
<gene>
    <name evidence="8 12" type="primary">nadE</name>
    <name evidence="12" type="ORF">E6C48_19565</name>
</gene>
<dbReference type="Proteomes" id="UP000306441">
    <property type="component" value="Unassembled WGS sequence"/>
</dbReference>
<keyword evidence="4 8" id="KW-0547">Nucleotide-binding</keyword>
<feature type="domain" description="NAD/GMP synthase" evidence="11">
    <location>
        <begin position="25"/>
        <end position="109"/>
    </location>
</feature>